<evidence type="ECO:0000313" key="6">
    <source>
        <dbReference type="EMBL" id="APZ54950.1"/>
    </source>
</evidence>
<accession>A0A1P8UZX0</accession>
<dbReference type="InterPro" id="IPR005467">
    <property type="entry name" value="His_kinase_dom"/>
</dbReference>
<comment type="catalytic activity">
    <reaction evidence="1">
        <text>ATP + protein L-histidine = ADP + protein N-phospho-L-histidine.</text>
        <dbReference type="EC" id="2.7.13.3"/>
    </reaction>
</comment>
<feature type="transmembrane region" description="Helical" evidence="4">
    <location>
        <begin position="117"/>
        <end position="135"/>
    </location>
</feature>
<feature type="domain" description="Histidine kinase" evidence="5">
    <location>
        <begin position="221"/>
        <end position="433"/>
    </location>
</feature>
<evidence type="ECO:0000256" key="4">
    <source>
        <dbReference type="SAM" id="Phobius"/>
    </source>
</evidence>
<dbReference type="PRINTS" id="PR00344">
    <property type="entry name" value="BCTRLSENSOR"/>
</dbReference>
<feature type="transmembrane region" description="Helical" evidence="4">
    <location>
        <begin position="59"/>
        <end position="79"/>
    </location>
</feature>
<keyword evidence="4" id="KW-0812">Transmembrane</keyword>
<dbReference type="PROSITE" id="PS50109">
    <property type="entry name" value="HIS_KIN"/>
    <property type="match status" value="1"/>
</dbReference>
<evidence type="ECO:0000256" key="2">
    <source>
        <dbReference type="ARBA" id="ARBA00012438"/>
    </source>
</evidence>
<dbReference type="Pfam" id="PF00512">
    <property type="entry name" value="HisKA"/>
    <property type="match status" value="1"/>
</dbReference>
<dbReference type="RefSeq" id="WP_076705224.1">
    <property type="nucleotide sequence ID" value="NZ_CP015093.1"/>
</dbReference>
<evidence type="ECO:0000256" key="3">
    <source>
        <dbReference type="ARBA" id="ARBA00022553"/>
    </source>
</evidence>
<dbReference type="InterPro" id="IPR003594">
    <property type="entry name" value="HATPase_dom"/>
</dbReference>
<dbReference type="SMART" id="SM00388">
    <property type="entry name" value="HisKA"/>
    <property type="match status" value="1"/>
</dbReference>
<proteinExistence type="predicted"/>
<evidence type="ECO:0000313" key="7">
    <source>
        <dbReference type="Proteomes" id="UP000187059"/>
    </source>
</evidence>
<dbReference type="InterPro" id="IPR036097">
    <property type="entry name" value="HisK_dim/P_sf"/>
</dbReference>
<dbReference type="EC" id="2.7.13.3" evidence="2"/>
<dbReference type="Pfam" id="PF02518">
    <property type="entry name" value="HATPase_c"/>
    <property type="match status" value="1"/>
</dbReference>
<dbReference type="AlphaFoldDB" id="A0A1P8UZX0"/>
<keyword evidence="3" id="KW-0597">Phosphoprotein</keyword>
<dbReference type="InterPro" id="IPR003661">
    <property type="entry name" value="HisK_dim/P_dom"/>
</dbReference>
<dbReference type="GO" id="GO:0000155">
    <property type="term" value="F:phosphorelay sensor kinase activity"/>
    <property type="evidence" value="ECO:0007669"/>
    <property type="project" value="InterPro"/>
</dbReference>
<evidence type="ECO:0000259" key="5">
    <source>
        <dbReference type="PROSITE" id="PS50109"/>
    </source>
</evidence>
<dbReference type="SUPFAM" id="SSF55874">
    <property type="entry name" value="ATPase domain of HSP90 chaperone/DNA topoisomerase II/histidine kinase"/>
    <property type="match status" value="1"/>
</dbReference>
<reference evidence="6 7" key="1">
    <citation type="submission" date="2016-04" db="EMBL/GenBank/DDBJ databases">
        <title>Deep-sea bacteria in the southern Pacific.</title>
        <authorList>
            <person name="Tang K."/>
        </authorList>
    </citation>
    <scope>NUCLEOTIDE SEQUENCE [LARGE SCALE GENOMIC DNA]</scope>
    <source>
        <strain evidence="6 7">JLT2014</strain>
    </source>
</reference>
<sequence length="450" mass="48739">MADGAGKLPGTGAAVSPPVDYAQIRRFEAPFANRRYLRHVILGLCCLLFWRTYGSALLPLWFAVFMLAQFAYALVLRGLPESGPPLLMRRVLIMQTLNSLLFCLPGLSLWIAGDMQAWLYSLLFLTAGGLNALAMRAHLRAALRIDLAVITGAVLVRVGWLLWQAPYAPDSWMLAVAMLALYGVFMKAAFDLRGMHAQLQAHIAERDARERQRALSQFTGGVAHDFNNLLTVVLGNMELARLSVAPDERDALMTEAERAARRGAELTTQLLALSRNARLSPVAQLPASLLETVAGRARRELLGPWHRVTLRVAPGLRPVYADPEKLHSALLELIGNARDAMPSGGEIVLTAKPCPHGDGSALRFGIADEGSGIPEHLRDKVFEPYFTTKPRGQGSGLGLPMVRGFVEQSNGKMTVEPREGGGMQIWLDLPMAQASAAPGSGASGSGEARP</sequence>
<gene>
    <name evidence="6" type="ORF">Ga0080574_TMP4616</name>
</gene>
<dbReference type="SUPFAM" id="SSF47384">
    <property type="entry name" value="Homodimeric domain of signal transducing histidine kinase"/>
    <property type="match status" value="1"/>
</dbReference>
<feature type="transmembrane region" description="Helical" evidence="4">
    <location>
        <begin position="147"/>
        <end position="165"/>
    </location>
</feature>
<dbReference type="STRING" id="1250539.Ga0080574_TMP4616"/>
<organism evidence="6 7">
    <name type="scientific">Salipiger abyssi</name>
    <dbReference type="NCBI Taxonomy" id="1250539"/>
    <lineage>
        <taxon>Bacteria</taxon>
        <taxon>Pseudomonadati</taxon>
        <taxon>Pseudomonadota</taxon>
        <taxon>Alphaproteobacteria</taxon>
        <taxon>Rhodobacterales</taxon>
        <taxon>Roseobacteraceae</taxon>
        <taxon>Salipiger</taxon>
    </lineage>
</organism>
<keyword evidence="6" id="KW-0418">Kinase</keyword>
<dbReference type="EMBL" id="CP015093">
    <property type="protein sequence ID" value="APZ54950.1"/>
    <property type="molecule type" value="Genomic_DNA"/>
</dbReference>
<protein>
    <recommendedName>
        <fullName evidence="2">histidine kinase</fullName>
        <ecNumber evidence="2">2.7.13.3</ecNumber>
    </recommendedName>
</protein>
<dbReference type="CDD" id="cd00082">
    <property type="entry name" value="HisKA"/>
    <property type="match status" value="1"/>
</dbReference>
<evidence type="ECO:0000256" key="1">
    <source>
        <dbReference type="ARBA" id="ARBA00000085"/>
    </source>
</evidence>
<name>A0A1P8UZX0_9RHOB</name>
<dbReference type="InterPro" id="IPR036890">
    <property type="entry name" value="HATPase_C_sf"/>
</dbReference>
<dbReference type="PANTHER" id="PTHR43065">
    <property type="entry name" value="SENSOR HISTIDINE KINASE"/>
    <property type="match status" value="1"/>
</dbReference>
<dbReference type="Gene3D" id="3.30.565.10">
    <property type="entry name" value="Histidine kinase-like ATPase, C-terminal domain"/>
    <property type="match status" value="1"/>
</dbReference>
<feature type="transmembrane region" description="Helical" evidence="4">
    <location>
        <begin position="171"/>
        <end position="190"/>
    </location>
</feature>
<feature type="transmembrane region" description="Helical" evidence="4">
    <location>
        <begin position="91"/>
        <end position="111"/>
    </location>
</feature>
<feature type="transmembrane region" description="Helical" evidence="4">
    <location>
        <begin position="36"/>
        <end position="53"/>
    </location>
</feature>
<dbReference type="InterPro" id="IPR004358">
    <property type="entry name" value="Sig_transdc_His_kin-like_C"/>
</dbReference>
<dbReference type="Proteomes" id="UP000187059">
    <property type="component" value="Chromosome"/>
</dbReference>
<dbReference type="Gene3D" id="1.10.287.130">
    <property type="match status" value="1"/>
</dbReference>
<dbReference type="SMART" id="SM00387">
    <property type="entry name" value="HATPase_c"/>
    <property type="match status" value="1"/>
</dbReference>
<keyword evidence="6" id="KW-0808">Transferase</keyword>
<dbReference type="KEGG" id="paby:Ga0080574_TMP4616"/>
<dbReference type="PANTHER" id="PTHR43065:SF42">
    <property type="entry name" value="TWO-COMPONENT SENSOR PPRA"/>
    <property type="match status" value="1"/>
</dbReference>
<keyword evidence="4" id="KW-0472">Membrane</keyword>
<dbReference type="OrthoDB" id="9796100at2"/>
<keyword evidence="4" id="KW-1133">Transmembrane helix</keyword>
<keyword evidence="7" id="KW-1185">Reference proteome</keyword>